<evidence type="ECO:0000313" key="2">
    <source>
        <dbReference type="EMBL" id="MBI3016349.1"/>
    </source>
</evidence>
<dbReference type="AlphaFoldDB" id="A0A932GSK6"/>
<name>A0A932GSK6_UNCTE</name>
<reference evidence="2" key="1">
    <citation type="submission" date="2020-07" db="EMBL/GenBank/DDBJ databases">
        <title>Huge and variable diversity of episymbiotic CPR bacteria and DPANN archaea in groundwater ecosystems.</title>
        <authorList>
            <person name="He C.Y."/>
            <person name="Keren R."/>
            <person name="Whittaker M."/>
            <person name="Farag I.F."/>
            <person name="Doudna J."/>
            <person name="Cate J.H.D."/>
            <person name="Banfield J.F."/>
        </authorList>
    </citation>
    <scope>NUCLEOTIDE SEQUENCE</scope>
    <source>
        <strain evidence="2">NC_groundwater_717_Ag_S-0.2um_59_8</strain>
    </source>
</reference>
<feature type="signal peptide" evidence="1">
    <location>
        <begin position="1"/>
        <end position="21"/>
    </location>
</feature>
<sequence length="53" mass="5581">MTRRYAIGMVLTLLLSGLVLAADSPVSAQMGPGMMGQGSEQMGEISRILLQIS</sequence>
<gene>
    <name evidence="2" type="ORF">HYY65_15090</name>
</gene>
<dbReference type="EMBL" id="JACPSX010000293">
    <property type="protein sequence ID" value="MBI3016349.1"/>
    <property type="molecule type" value="Genomic_DNA"/>
</dbReference>
<organism evidence="2 3">
    <name type="scientific">Tectimicrobiota bacterium</name>
    <dbReference type="NCBI Taxonomy" id="2528274"/>
    <lineage>
        <taxon>Bacteria</taxon>
        <taxon>Pseudomonadati</taxon>
        <taxon>Nitrospinota/Tectimicrobiota group</taxon>
        <taxon>Candidatus Tectimicrobiota</taxon>
    </lineage>
</organism>
<proteinExistence type="predicted"/>
<feature type="chain" id="PRO_5038071695" evidence="1">
    <location>
        <begin position="22"/>
        <end position="53"/>
    </location>
</feature>
<dbReference type="Proteomes" id="UP000741360">
    <property type="component" value="Unassembled WGS sequence"/>
</dbReference>
<feature type="non-terminal residue" evidence="2">
    <location>
        <position position="53"/>
    </location>
</feature>
<accession>A0A932GSK6</accession>
<evidence type="ECO:0000256" key="1">
    <source>
        <dbReference type="SAM" id="SignalP"/>
    </source>
</evidence>
<evidence type="ECO:0000313" key="3">
    <source>
        <dbReference type="Proteomes" id="UP000741360"/>
    </source>
</evidence>
<comment type="caution">
    <text evidence="2">The sequence shown here is derived from an EMBL/GenBank/DDBJ whole genome shotgun (WGS) entry which is preliminary data.</text>
</comment>
<keyword evidence="1" id="KW-0732">Signal</keyword>
<protein>
    <submittedName>
        <fullName evidence="2">Uncharacterized protein</fullName>
    </submittedName>
</protein>